<name>A0A7E6CGE7_9CHIR</name>
<feature type="domain" description="WAP" evidence="3">
    <location>
        <begin position="30"/>
        <end position="77"/>
    </location>
</feature>
<dbReference type="PROSITE" id="PS51390">
    <property type="entry name" value="WAP"/>
    <property type="match status" value="1"/>
</dbReference>
<dbReference type="PANTHER" id="PTHR47769:SF1">
    <property type="entry name" value="WAP FOUR-DISULFIDE CORE DOMAIN PROTEIN 8"/>
    <property type="match status" value="1"/>
</dbReference>
<dbReference type="Gene3D" id="4.10.75.10">
    <property type="entry name" value="Elafin-like"/>
    <property type="match status" value="1"/>
</dbReference>
<dbReference type="SMART" id="SM00217">
    <property type="entry name" value="WAP"/>
    <property type="match status" value="1"/>
</dbReference>
<keyword evidence="2" id="KW-0732">Signal</keyword>
<dbReference type="GO" id="GO:0030414">
    <property type="term" value="F:peptidase inhibitor activity"/>
    <property type="evidence" value="ECO:0007669"/>
    <property type="project" value="InterPro"/>
</dbReference>
<dbReference type="RefSeq" id="XP_035866025.1">
    <property type="nucleotide sequence ID" value="XM_036010132.1"/>
</dbReference>
<reference evidence="5" key="1">
    <citation type="submission" date="2025-08" db="UniProtKB">
        <authorList>
            <consortium name="RefSeq"/>
        </authorList>
    </citation>
    <scope>IDENTIFICATION</scope>
    <source>
        <tissue evidence="5">Muscle</tissue>
    </source>
</reference>
<dbReference type="InterPro" id="IPR008197">
    <property type="entry name" value="WAP_dom"/>
</dbReference>
<evidence type="ECO:0000313" key="4">
    <source>
        <dbReference type="Proteomes" id="UP000504628"/>
    </source>
</evidence>
<evidence type="ECO:0000313" key="5">
    <source>
        <dbReference type="RefSeq" id="XP_035866025.1"/>
    </source>
</evidence>
<dbReference type="KEGG" id="pdic:118496913"/>
<dbReference type="Pfam" id="PF00095">
    <property type="entry name" value="WAP"/>
    <property type="match status" value="1"/>
</dbReference>
<dbReference type="GeneID" id="118496913"/>
<dbReference type="PANTHER" id="PTHR47769">
    <property type="entry name" value="WAP FOUR-DISULFIDE CORE DOMAIN PROTEIN 8"/>
    <property type="match status" value="1"/>
</dbReference>
<evidence type="ECO:0000256" key="1">
    <source>
        <dbReference type="ARBA" id="ARBA00023157"/>
    </source>
</evidence>
<dbReference type="InParanoid" id="A0A7E6CGE7"/>
<gene>
    <name evidence="5" type="primary">LOC118496913</name>
</gene>
<dbReference type="GO" id="GO:0005576">
    <property type="term" value="C:extracellular region"/>
    <property type="evidence" value="ECO:0007669"/>
    <property type="project" value="InterPro"/>
</dbReference>
<keyword evidence="4" id="KW-1185">Reference proteome</keyword>
<dbReference type="AlphaFoldDB" id="A0A7E6CGE7"/>
<organism evidence="4 5">
    <name type="scientific">Phyllostomus discolor</name>
    <name type="common">pale spear-nosed bat</name>
    <dbReference type="NCBI Taxonomy" id="89673"/>
    <lineage>
        <taxon>Eukaryota</taxon>
        <taxon>Metazoa</taxon>
        <taxon>Chordata</taxon>
        <taxon>Craniata</taxon>
        <taxon>Vertebrata</taxon>
        <taxon>Euteleostomi</taxon>
        <taxon>Mammalia</taxon>
        <taxon>Eutheria</taxon>
        <taxon>Laurasiatheria</taxon>
        <taxon>Chiroptera</taxon>
        <taxon>Yangochiroptera</taxon>
        <taxon>Phyllostomidae</taxon>
        <taxon>Phyllostominae</taxon>
        <taxon>Phyllostomus</taxon>
    </lineage>
</organism>
<evidence type="ECO:0000256" key="2">
    <source>
        <dbReference type="SAM" id="SignalP"/>
    </source>
</evidence>
<dbReference type="Proteomes" id="UP000504628">
    <property type="component" value="Chromosome 9"/>
</dbReference>
<feature type="signal peptide" evidence="2">
    <location>
        <begin position="1"/>
        <end position="23"/>
    </location>
</feature>
<sequence>MKRSSLSALTMTFLLLLLRLHVAQPGRTKAVNKPGYCPEFTLSCPFMMLPLCHRDKGCKKSKKCCFYNCRNQCMDPWFEVETPS</sequence>
<keyword evidence="1" id="KW-1015">Disulfide bond</keyword>
<dbReference type="PRINTS" id="PR00003">
    <property type="entry name" value="4DISULPHCORE"/>
</dbReference>
<dbReference type="OrthoDB" id="9794641at2759"/>
<dbReference type="SUPFAM" id="SSF57256">
    <property type="entry name" value="Elafin-like"/>
    <property type="match status" value="1"/>
</dbReference>
<feature type="chain" id="PRO_5028880130" evidence="2">
    <location>
        <begin position="24"/>
        <end position="84"/>
    </location>
</feature>
<accession>A0A7E6CGE7</accession>
<proteinExistence type="predicted"/>
<protein>
    <submittedName>
        <fullName evidence="5">WAP four-disulfide core domain protein 15A-like</fullName>
    </submittedName>
</protein>
<dbReference type="InterPro" id="IPR036645">
    <property type="entry name" value="Elafin-like_sf"/>
</dbReference>
<evidence type="ECO:0000259" key="3">
    <source>
        <dbReference type="PROSITE" id="PS51390"/>
    </source>
</evidence>